<dbReference type="PANTHER" id="PTHR47272">
    <property type="entry name" value="DDE_TNP_1_7 DOMAIN-CONTAINING PROTEIN"/>
    <property type="match status" value="1"/>
</dbReference>
<reference evidence="4" key="1">
    <citation type="submission" date="2021-02" db="EMBL/GenBank/DDBJ databases">
        <authorList>
            <person name="Nowell W R."/>
        </authorList>
    </citation>
    <scope>NUCLEOTIDE SEQUENCE</scope>
</reference>
<accession>A0A8S2IGK3</accession>
<name>A0A8S2IGK3_9BILA</name>
<evidence type="ECO:0000313" key="5">
    <source>
        <dbReference type="Proteomes" id="UP000682733"/>
    </source>
</evidence>
<proteinExistence type="predicted"/>
<evidence type="ECO:0000256" key="1">
    <source>
        <dbReference type="SAM" id="MobiDB-lite"/>
    </source>
</evidence>
<comment type="caution">
    <text evidence="4">The sequence shown here is derived from an EMBL/GenBank/DDBJ whole genome shotgun (WGS) entry which is preliminary data.</text>
</comment>
<dbReference type="EMBL" id="CAJNOK010005719">
    <property type="protein sequence ID" value="CAF0982178.1"/>
    <property type="molecule type" value="Genomic_DNA"/>
</dbReference>
<dbReference type="EMBL" id="CAJOBA010005725">
    <property type="protein sequence ID" value="CAF3752733.1"/>
    <property type="molecule type" value="Genomic_DNA"/>
</dbReference>
<protein>
    <recommendedName>
        <fullName evidence="2">PiggyBac transposable element-derived protein domain-containing protein</fullName>
    </recommendedName>
</protein>
<dbReference type="Pfam" id="PF13843">
    <property type="entry name" value="DDE_Tnp_1_7"/>
    <property type="match status" value="1"/>
</dbReference>
<sequence length="538" mass="62744">MATSIPDESSTSEDNESNQMIDHIDESSVEDNDSPPRKRKKLEEIKWKRQKFNSIDLPESHLNPILYFANPSRKTPRIIFDYFVDGTLIKKITSESNKYKHQKAFQVSDVSEIDIRKFIAALIYMSVIRLPRHRMYWSKPTNQALVSSVLTRHRFDEILSILHFNNNEEEPTKANNNYDKLFKIRPLINHFNRKFQSAAIPEEICSVDEQIIPHKGFSSLKRYNSSKPHKWGYKIYARAGKSSYLYQFEIEGDNQLIVIDSNIGSVGNVVIRLTQNLPPNSFTAYDNYFATIGLIKFLNTKQYHVVSAIRSNRLNSSLLKSDKQLKQEGRGSFDSLTTDNGHIVVTKWFDTKAVYILSNCFGPTPVGESKRFDRKSNTHITISRPYSINGYNQCMGGVDSFDMLMSLYRIQLKGNKWYRKFFYNFLDSSIINSWLIYRQITSSEIDLLNFKLSLAQELVISLVDIRLQSFATTDISRYDRIGHFPGWKDLNGTRRNFKSKRCQFSGCRRKTSTYCKKCKVWLCYAETNRFELYHQFHN</sequence>
<dbReference type="Proteomes" id="UP000677228">
    <property type="component" value="Unassembled WGS sequence"/>
</dbReference>
<evidence type="ECO:0000259" key="2">
    <source>
        <dbReference type="Pfam" id="PF13843"/>
    </source>
</evidence>
<dbReference type="InterPro" id="IPR029526">
    <property type="entry name" value="PGBD"/>
</dbReference>
<dbReference type="Proteomes" id="UP000682733">
    <property type="component" value="Unassembled WGS sequence"/>
</dbReference>
<evidence type="ECO:0000313" key="3">
    <source>
        <dbReference type="EMBL" id="CAF0982178.1"/>
    </source>
</evidence>
<feature type="domain" description="PiggyBac transposable element-derived protein" evidence="2">
    <location>
        <begin position="75"/>
        <end position="434"/>
    </location>
</feature>
<evidence type="ECO:0000313" key="4">
    <source>
        <dbReference type="EMBL" id="CAF3752733.1"/>
    </source>
</evidence>
<dbReference type="AlphaFoldDB" id="A0A8S2IGK3"/>
<gene>
    <name evidence="3" type="ORF">OVA965_LOCUS13644</name>
    <name evidence="4" type="ORF">TMI583_LOCUS13647</name>
</gene>
<organism evidence="4 5">
    <name type="scientific">Didymodactylos carnosus</name>
    <dbReference type="NCBI Taxonomy" id="1234261"/>
    <lineage>
        <taxon>Eukaryota</taxon>
        <taxon>Metazoa</taxon>
        <taxon>Spiralia</taxon>
        <taxon>Gnathifera</taxon>
        <taxon>Rotifera</taxon>
        <taxon>Eurotatoria</taxon>
        <taxon>Bdelloidea</taxon>
        <taxon>Philodinida</taxon>
        <taxon>Philodinidae</taxon>
        <taxon>Didymodactylos</taxon>
    </lineage>
</organism>
<feature type="region of interest" description="Disordered" evidence="1">
    <location>
        <begin position="1"/>
        <end position="42"/>
    </location>
</feature>